<dbReference type="CDD" id="cd06261">
    <property type="entry name" value="TM_PBP2"/>
    <property type="match status" value="1"/>
</dbReference>
<evidence type="ECO:0000259" key="8">
    <source>
        <dbReference type="PROSITE" id="PS50928"/>
    </source>
</evidence>
<evidence type="ECO:0000256" key="6">
    <source>
        <dbReference type="ARBA" id="ARBA00023136"/>
    </source>
</evidence>
<comment type="subcellular location">
    <subcellularLocation>
        <location evidence="1 7">Cell membrane</location>
        <topology evidence="1 7">Multi-pass membrane protein</topology>
    </subcellularLocation>
</comment>
<comment type="similarity">
    <text evidence="7">Belongs to the binding-protein-dependent transport system permease family.</text>
</comment>
<dbReference type="InterPro" id="IPR051393">
    <property type="entry name" value="ABC_transporter_permease"/>
</dbReference>
<dbReference type="EMBL" id="VBAJ01000020">
    <property type="protein sequence ID" value="TMJ10169.1"/>
    <property type="molecule type" value="Genomic_DNA"/>
</dbReference>
<dbReference type="Proteomes" id="UP000315217">
    <property type="component" value="Unassembled WGS sequence"/>
</dbReference>
<gene>
    <name evidence="10" type="ORF">E6G98_03860</name>
    <name evidence="9" type="ORF">E6G99_01305</name>
</gene>
<dbReference type="PANTHER" id="PTHR30193:SF37">
    <property type="entry name" value="INNER MEMBRANE ABC TRANSPORTER PERMEASE PROTEIN YCJO"/>
    <property type="match status" value="1"/>
</dbReference>
<dbReference type="PROSITE" id="PS50928">
    <property type="entry name" value="ABC_TM1"/>
    <property type="match status" value="1"/>
</dbReference>
<keyword evidence="5 7" id="KW-1133">Transmembrane helix</keyword>
<accession>A0A537LQ68</accession>
<dbReference type="GO" id="GO:0055085">
    <property type="term" value="P:transmembrane transport"/>
    <property type="evidence" value="ECO:0007669"/>
    <property type="project" value="InterPro"/>
</dbReference>
<proteinExistence type="inferred from homology"/>
<dbReference type="InterPro" id="IPR035906">
    <property type="entry name" value="MetI-like_sf"/>
</dbReference>
<evidence type="ECO:0000256" key="4">
    <source>
        <dbReference type="ARBA" id="ARBA00022692"/>
    </source>
</evidence>
<comment type="caution">
    <text evidence="9">The sequence shown here is derived from an EMBL/GenBank/DDBJ whole genome shotgun (WGS) entry which is preliminary data.</text>
</comment>
<sequence length="313" mass="34660">MAYAQEHAHSQPASRTLVRAAGFVRRYWAPYLFVSPFFLMFAAFMLYPVLFSLVLSFHEWNGVGPMVWRGLDNYARLAHDQAFIQSFINSAIIFVMYVPAMTALALVLAALLNSAYLRARALWRAAIFLPYVTAVVAVGFTFALLFDRDFGLLNLVLVAVGLPKVDWLLLPALARLSVSTLVTWRWLGYNMVIMLGGLQNIPGELYEAATIDGAGVLRSFLSITIPLMRPVILFAVVLSTIGTFSLFTEPYVLFQGTSGAGPARATLTPVLHLYHNAFGFLKFGYASAIAYVYFGVLFVLTALQWKLFGRDGG</sequence>
<protein>
    <submittedName>
        <fullName evidence="9">Sugar ABC transporter permease</fullName>
    </submittedName>
</protein>
<dbReference type="PANTHER" id="PTHR30193">
    <property type="entry name" value="ABC TRANSPORTER PERMEASE PROTEIN"/>
    <property type="match status" value="1"/>
</dbReference>
<dbReference type="Gene3D" id="1.10.3720.10">
    <property type="entry name" value="MetI-like"/>
    <property type="match status" value="1"/>
</dbReference>
<feature type="transmembrane region" description="Helical" evidence="7">
    <location>
        <begin position="227"/>
        <end position="247"/>
    </location>
</feature>
<dbReference type="AlphaFoldDB" id="A0A537LQ68"/>
<dbReference type="Pfam" id="PF00528">
    <property type="entry name" value="BPD_transp_1"/>
    <property type="match status" value="1"/>
</dbReference>
<evidence type="ECO:0000313" key="10">
    <source>
        <dbReference type="EMBL" id="TMJ12025.1"/>
    </source>
</evidence>
<feature type="transmembrane region" description="Helical" evidence="7">
    <location>
        <begin position="166"/>
        <end position="187"/>
    </location>
</feature>
<name>A0A537LQ68_9BACT</name>
<dbReference type="InterPro" id="IPR000515">
    <property type="entry name" value="MetI-like"/>
</dbReference>
<evidence type="ECO:0000256" key="7">
    <source>
        <dbReference type="RuleBase" id="RU363032"/>
    </source>
</evidence>
<dbReference type="GO" id="GO:0005886">
    <property type="term" value="C:plasma membrane"/>
    <property type="evidence" value="ECO:0007669"/>
    <property type="project" value="UniProtKB-SubCell"/>
</dbReference>
<dbReference type="SUPFAM" id="SSF161098">
    <property type="entry name" value="MetI-like"/>
    <property type="match status" value="1"/>
</dbReference>
<evidence type="ECO:0000313" key="11">
    <source>
        <dbReference type="Proteomes" id="UP000315217"/>
    </source>
</evidence>
<feature type="transmembrane region" description="Helical" evidence="7">
    <location>
        <begin position="31"/>
        <end position="57"/>
    </location>
</feature>
<keyword evidence="3" id="KW-1003">Cell membrane</keyword>
<reference evidence="11 12" key="1">
    <citation type="journal article" date="2019" name="Nat. Microbiol.">
        <title>Mediterranean grassland soil C-N compound turnover is dependent on rainfall and depth, and is mediated by genomically divergent microorganisms.</title>
        <authorList>
            <person name="Diamond S."/>
            <person name="Andeer P.F."/>
            <person name="Li Z."/>
            <person name="Crits-Christoph A."/>
            <person name="Burstein D."/>
            <person name="Anantharaman K."/>
            <person name="Lane K.R."/>
            <person name="Thomas B.C."/>
            <person name="Pan C."/>
            <person name="Northen T.R."/>
            <person name="Banfield J.F."/>
        </authorList>
    </citation>
    <scope>NUCLEOTIDE SEQUENCE [LARGE SCALE GENOMIC DNA]</scope>
    <source>
        <strain evidence="10">NP_1</strain>
        <strain evidence="9">NP_2</strain>
    </source>
</reference>
<dbReference type="EMBL" id="VBAI01000037">
    <property type="protein sequence ID" value="TMJ12025.1"/>
    <property type="molecule type" value="Genomic_DNA"/>
</dbReference>
<evidence type="ECO:0000256" key="5">
    <source>
        <dbReference type="ARBA" id="ARBA00022989"/>
    </source>
</evidence>
<feature type="transmembrane region" description="Helical" evidence="7">
    <location>
        <begin position="283"/>
        <end position="303"/>
    </location>
</feature>
<keyword evidence="4 7" id="KW-0812">Transmembrane</keyword>
<keyword evidence="2 7" id="KW-0813">Transport</keyword>
<evidence type="ECO:0000256" key="1">
    <source>
        <dbReference type="ARBA" id="ARBA00004651"/>
    </source>
</evidence>
<dbReference type="Proteomes" id="UP000318661">
    <property type="component" value="Unassembled WGS sequence"/>
</dbReference>
<evidence type="ECO:0000313" key="9">
    <source>
        <dbReference type="EMBL" id="TMJ10169.1"/>
    </source>
</evidence>
<feature type="domain" description="ABC transmembrane type-1" evidence="8">
    <location>
        <begin position="87"/>
        <end position="304"/>
    </location>
</feature>
<organism evidence="9 12">
    <name type="scientific">Candidatus Segetimicrobium genomatis</name>
    <dbReference type="NCBI Taxonomy" id="2569760"/>
    <lineage>
        <taxon>Bacteria</taxon>
        <taxon>Bacillati</taxon>
        <taxon>Candidatus Sysuimicrobiota</taxon>
        <taxon>Candidatus Sysuimicrobiia</taxon>
        <taxon>Candidatus Sysuimicrobiales</taxon>
        <taxon>Candidatus Segetimicrobiaceae</taxon>
        <taxon>Candidatus Segetimicrobium</taxon>
    </lineage>
</organism>
<evidence type="ECO:0000313" key="12">
    <source>
        <dbReference type="Proteomes" id="UP000318661"/>
    </source>
</evidence>
<feature type="transmembrane region" description="Helical" evidence="7">
    <location>
        <begin position="91"/>
        <end position="113"/>
    </location>
</feature>
<feature type="transmembrane region" description="Helical" evidence="7">
    <location>
        <begin position="125"/>
        <end position="146"/>
    </location>
</feature>
<evidence type="ECO:0000256" key="3">
    <source>
        <dbReference type="ARBA" id="ARBA00022475"/>
    </source>
</evidence>
<keyword evidence="6 7" id="KW-0472">Membrane</keyword>
<evidence type="ECO:0000256" key="2">
    <source>
        <dbReference type="ARBA" id="ARBA00022448"/>
    </source>
</evidence>